<evidence type="ECO:0000313" key="3">
    <source>
        <dbReference type="Proteomes" id="UP001501508"/>
    </source>
</evidence>
<gene>
    <name evidence="2" type="ORF">GCM10023091_00540</name>
</gene>
<evidence type="ECO:0000313" key="2">
    <source>
        <dbReference type="EMBL" id="GAA4430800.1"/>
    </source>
</evidence>
<evidence type="ECO:0000256" key="1">
    <source>
        <dbReference type="SAM" id="Phobius"/>
    </source>
</evidence>
<dbReference type="EMBL" id="BAABEY010000001">
    <property type="protein sequence ID" value="GAA4430800.1"/>
    <property type="molecule type" value="Genomic_DNA"/>
</dbReference>
<comment type="caution">
    <text evidence="2">The sequence shown here is derived from an EMBL/GenBank/DDBJ whole genome shotgun (WGS) entry which is preliminary data.</text>
</comment>
<sequence length="136" mass="15996">MEQVSWQVYVMSVVLVTGTYYLYVGFRYYRQDFKNLLNKVFQPPERQTVYQDPEEEPIQIAELEALSQASRTMEQVFDELTGIEVTKEEAISVAREYLSGFKQPVFRISLSQLVSRKVKEAFKLELTPDELRAIWE</sequence>
<reference evidence="3" key="1">
    <citation type="journal article" date="2019" name="Int. J. Syst. Evol. Microbiol.">
        <title>The Global Catalogue of Microorganisms (GCM) 10K type strain sequencing project: providing services to taxonomists for standard genome sequencing and annotation.</title>
        <authorList>
            <consortium name="The Broad Institute Genomics Platform"/>
            <consortium name="The Broad Institute Genome Sequencing Center for Infectious Disease"/>
            <person name="Wu L."/>
            <person name="Ma J."/>
        </authorList>
    </citation>
    <scope>NUCLEOTIDE SEQUENCE [LARGE SCALE GENOMIC DNA]</scope>
    <source>
        <strain evidence="3">JCM 31920</strain>
    </source>
</reference>
<name>A0ABP8LJB0_9BACT</name>
<organism evidence="2 3">
    <name type="scientific">Ravibacter arvi</name>
    <dbReference type="NCBI Taxonomy" id="2051041"/>
    <lineage>
        <taxon>Bacteria</taxon>
        <taxon>Pseudomonadati</taxon>
        <taxon>Bacteroidota</taxon>
        <taxon>Cytophagia</taxon>
        <taxon>Cytophagales</taxon>
        <taxon>Spirosomataceae</taxon>
        <taxon>Ravibacter</taxon>
    </lineage>
</organism>
<keyword evidence="1" id="KW-0812">Transmembrane</keyword>
<protein>
    <submittedName>
        <fullName evidence="2">Uncharacterized protein</fullName>
    </submittedName>
</protein>
<proteinExistence type="predicted"/>
<keyword evidence="3" id="KW-1185">Reference proteome</keyword>
<keyword evidence="1" id="KW-0472">Membrane</keyword>
<accession>A0ABP8LJB0</accession>
<feature type="transmembrane region" description="Helical" evidence="1">
    <location>
        <begin position="6"/>
        <end position="24"/>
    </location>
</feature>
<keyword evidence="1" id="KW-1133">Transmembrane helix</keyword>
<dbReference type="Proteomes" id="UP001501508">
    <property type="component" value="Unassembled WGS sequence"/>
</dbReference>
<dbReference type="RefSeq" id="WP_345025978.1">
    <property type="nucleotide sequence ID" value="NZ_BAABEY010000001.1"/>
</dbReference>